<gene>
    <name evidence="1" type="ORF">Q7A36_01500</name>
</gene>
<name>A0ABT9DSZ6_9PROT</name>
<evidence type="ECO:0000313" key="2">
    <source>
        <dbReference type="Proteomes" id="UP001243009"/>
    </source>
</evidence>
<dbReference type="EMBL" id="JAUTWS010000001">
    <property type="protein sequence ID" value="MDO9706998.1"/>
    <property type="molecule type" value="Genomic_DNA"/>
</dbReference>
<protein>
    <submittedName>
        <fullName evidence="1">Uncharacterized protein</fullName>
    </submittedName>
</protein>
<evidence type="ECO:0000313" key="1">
    <source>
        <dbReference type="EMBL" id="MDO9706998.1"/>
    </source>
</evidence>
<keyword evidence="2" id="KW-1185">Reference proteome</keyword>
<accession>A0ABT9DSZ6</accession>
<reference evidence="1 2" key="1">
    <citation type="submission" date="2023-08" db="EMBL/GenBank/DDBJ databases">
        <title>The draft genome sequence of Paracraurococcus sp. LOR1-02.</title>
        <authorList>
            <person name="Kingkaew E."/>
            <person name="Tanasupawat S."/>
        </authorList>
    </citation>
    <scope>NUCLEOTIDE SEQUENCE [LARGE SCALE GENOMIC DNA]</scope>
    <source>
        <strain evidence="1 2">LOR1-02</strain>
    </source>
</reference>
<organism evidence="1 2">
    <name type="scientific">Paracraurococcus lichenis</name>
    <dbReference type="NCBI Taxonomy" id="3064888"/>
    <lineage>
        <taxon>Bacteria</taxon>
        <taxon>Pseudomonadati</taxon>
        <taxon>Pseudomonadota</taxon>
        <taxon>Alphaproteobacteria</taxon>
        <taxon>Acetobacterales</taxon>
        <taxon>Roseomonadaceae</taxon>
        <taxon>Paracraurococcus</taxon>
    </lineage>
</organism>
<sequence length="48" mass="5246">MQPETWAWLLAHLQEIYQGTVVGGVGLTLAWSSRIIRLGRPGLGGREA</sequence>
<dbReference type="Proteomes" id="UP001243009">
    <property type="component" value="Unassembled WGS sequence"/>
</dbReference>
<comment type="caution">
    <text evidence="1">The sequence shown here is derived from an EMBL/GenBank/DDBJ whole genome shotgun (WGS) entry which is preliminary data.</text>
</comment>
<proteinExistence type="predicted"/>
<dbReference type="RefSeq" id="WP_305101864.1">
    <property type="nucleotide sequence ID" value="NZ_JAUTWS010000001.1"/>
</dbReference>